<evidence type="ECO:0000313" key="1">
    <source>
        <dbReference type="EMBL" id="QHT83933.1"/>
    </source>
</evidence>
<reference evidence="1" key="1">
    <citation type="journal article" date="2020" name="Nature">
        <title>Giant virus diversity and host interactions through global metagenomics.</title>
        <authorList>
            <person name="Schulz F."/>
            <person name="Roux S."/>
            <person name="Paez-Espino D."/>
            <person name="Jungbluth S."/>
            <person name="Walsh D.A."/>
            <person name="Denef V.J."/>
            <person name="McMahon K.D."/>
            <person name="Konstantinidis K.T."/>
            <person name="Eloe-Fadrosh E.A."/>
            <person name="Kyrpides N.C."/>
            <person name="Woyke T."/>
        </authorList>
    </citation>
    <scope>NUCLEOTIDE SEQUENCE</scope>
    <source>
        <strain evidence="1">GVMAG-M-3300023184-168</strain>
    </source>
</reference>
<name>A0A6C0HVM8_9ZZZZ</name>
<protein>
    <submittedName>
        <fullName evidence="1">Uncharacterized protein</fullName>
    </submittedName>
</protein>
<dbReference type="AlphaFoldDB" id="A0A6C0HVM8"/>
<organism evidence="1">
    <name type="scientific">viral metagenome</name>
    <dbReference type="NCBI Taxonomy" id="1070528"/>
    <lineage>
        <taxon>unclassified sequences</taxon>
        <taxon>metagenomes</taxon>
        <taxon>organismal metagenomes</taxon>
    </lineage>
</organism>
<dbReference type="EMBL" id="MN740014">
    <property type="protein sequence ID" value="QHT83933.1"/>
    <property type="molecule type" value="Genomic_DNA"/>
</dbReference>
<proteinExistence type="predicted"/>
<accession>A0A6C0HVM8</accession>
<sequence length="80" mass="9583">MENSCEELLKNIQKCLHKCNSNKKIIEIEDIINFQECNNIQDWYKTVKESTKLKIYLKKSILKEKYSIEYNVNKRLITIG</sequence>